<evidence type="ECO:0008006" key="4">
    <source>
        <dbReference type="Google" id="ProtNLM"/>
    </source>
</evidence>
<keyword evidence="3" id="KW-1185">Reference proteome</keyword>
<organism evidence="2 3">
    <name type="scientific">Kwoniella shivajii</name>
    <dbReference type="NCBI Taxonomy" id="564305"/>
    <lineage>
        <taxon>Eukaryota</taxon>
        <taxon>Fungi</taxon>
        <taxon>Dikarya</taxon>
        <taxon>Basidiomycota</taxon>
        <taxon>Agaricomycotina</taxon>
        <taxon>Tremellomycetes</taxon>
        <taxon>Tremellales</taxon>
        <taxon>Cryptococcaceae</taxon>
        <taxon>Kwoniella</taxon>
    </lineage>
</organism>
<dbReference type="PANTHER" id="PTHR40780:SF2">
    <property type="entry name" value="DUF3669 DOMAIN-CONTAINING PROTEIN"/>
    <property type="match status" value="1"/>
</dbReference>
<feature type="region of interest" description="Disordered" evidence="1">
    <location>
        <begin position="124"/>
        <end position="145"/>
    </location>
</feature>
<protein>
    <recommendedName>
        <fullName evidence="4">DUF3669 domain-containing protein</fullName>
    </recommendedName>
</protein>
<dbReference type="RefSeq" id="XP_062789725.1">
    <property type="nucleotide sequence ID" value="XM_062933674.1"/>
</dbReference>
<dbReference type="PANTHER" id="PTHR40780">
    <property type="entry name" value="DUF3669 DOMAIN-CONTAINING PROTEIN"/>
    <property type="match status" value="1"/>
</dbReference>
<proteinExistence type="predicted"/>
<evidence type="ECO:0000313" key="3">
    <source>
        <dbReference type="Proteomes" id="UP001329825"/>
    </source>
</evidence>
<dbReference type="GeneID" id="87954057"/>
<accession>A0ABZ1CUV1</accession>
<evidence type="ECO:0000256" key="1">
    <source>
        <dbReference type="SAM" id="MobiDB-lite"/>
    </source>
</evidence>
<sequence length="438" mass="50216">MSSEFVKSLEDNLKSGIEKLKDNVITHEGALSEPSRPRSDPANQVKSLRHFCDGLIYISEGHFGRVFTYPLQTYVFKVVKNLESGEKLREEFKYYEQGHSVISKLPVSKSRFYIPRAYNFRPPSPLSGRIGTGNEAEKGTLKQRKPESMWPDLINPMMAIELIPSLHPVIGEAYQGLFWSKELQEAQSQTQRRSQSQGNELEPRGNNIRLLRLYFGREDIPSKTEYLHPGIKSDPPLDISRYTLLSDHLKENYDLILPSIKEVCKGMGEVLALLHWKVGINCRDIELVLGGSNTRPHDVALYAMDFNQCARWIKPNALKEINDHCLSGVLQSDSHDVELPAGLTIDDYSHNSLLEGSRRLAKLIYGQELYYPRPHQTVPDDHFKASYRITVEEVLAEFSALSVQLQEAIRDAARAFFYEYERLDKEKMDRKHHLGRLM</sequence>
<evidence type="ECO:0000313" key="2">
    <source>
        <dbReference type="EMBL" id="WRT64985.1"/>
    </source>
</evidence>
<gene>
    <name evidence="2" type="ORF">IL334_001926</name>
</gene>
<dbReference type="EMBL" id="CP141882">
    <property type="protein sequence ID" value="WRT64985.1"/>
    <property type="molecule type" value="Genomic_DNA"/>
</dbReference>
<feature type="compositionally biased region" description="Basic and acidic residues" evidence="1">
    <location>
        <begin position="135"/>
        <end position="145"/>
    </location>
</feature>
<dbReference type="Proteomes" id="UP001329825">
    <property type="component" value="Chromosome 2"/>
</dbReference>
<reference evidence="2 3" key="1">
    <citation type="submission" date="2024-01" db="EMBL/GenBank/DDBJ databases">
        <title>Comparative genomics of Cryptococcus and Kwoniella reveals pathogenesis evolution and contrasting modes of karyotype evolution via chromosome fusion or intercentromeric recombination.</title>
        <authorList>
            <person name="Coelho M.A."/>
            <person name="David-Palma M."/>
            <person name="Shea T."/>
            <person name="Bowers K."/>
            <person name="McGinley-Smith S."/>
            <person name="Mohammad A.W."/>
            <person name="Gnirke A."/>
            <person name="Yurkov A.M."/>
            <person name="Nowrousian M."/>
            <person name="Sun S."/>
            <person name="Cuomo C.A."/>
            <person name="Heitman J."/>
        </authorList>
    </citation>
    <scope>NUCLEOTIDE SEQUENCE [LARGE SCALE GENOMIC DNA]</scope>
    <source>
        <strain evidence="2">CBS 11374</strain>
    </source>
</reference>
<name>A0ABZ1CUV1_9TREE</name>